<proteinExistence type="predicted"/>
<name>B2TJF0_CLOBB</name>
<organism evidence="1">
    <name type="scientific">Clostridium botulinum (strain Eklund 17B / Type B)</name>
    <dbReference type="NCBI Taxonomy" id="935198"/>
    <lineage>
        <taxon>Bacteria</taxon>
        <taxon>Bacillati</taxon>
        <taxon>Bacillota</taxon>
        <taxon>Clostridia</taxon>
        <taxon>Eubacteriales</taxon>
        <taxon>Clostridiaceae</taxon>
        <taxon>Clostridium</taxon>
    </lineage>
</organism>
<reference evidence="1" key="1">
    <citation type="submission" date="2009-06" db="EMBL/GenBank/DDBJ databases">
        <authorList>
            <consortium name="US DOE Joint Genome Institute (JGI-PGF)"/>
            <person name="Lucas S."/>
            <person name="Copeland A."/>
            <person name="Lapidus A."/>
            <person name="Glavina del Rio T."/>
            <person name="Dalin E."/>
            <person name="Tice H."/>
            <person name="Bruce D."/>
            <person name="Goodwin L."/>
            <person name="Pitluck S."/>
            <person name="Kyrpides N."/>
            <person name="Mavromatis K."/>
            <person name="Ivanova N."/>
            <person name="Saunders E."/>
            <person name="Brettin T."/>
            <person name="Detter J.C."/>
            <person name="Han C."/>
            <person name="Larimer F."/>
            <person name="Land M."/>
            <person name="Hauser L."/>
            <person name="Markowitz V."/>
            <person name="Cheng J.-F."/>
            <person name="Hugenholtz P."/>
            <person name="Woyke T."/>
            <person name="Wu D."/>
            <person name="Gronow S."/>
            <person name="Klenk H.-P."/>
            <person name="Eisen J.A."/>
        </authorList>
    </citation>
    <scope>NUCLEOTIDE SEQUENCE</scope>
    <source>
        <strain evidence="1">Eklund 17B</strain>
    </source>
</reference>
<dbReference type="EMBL" id="CP001056">
    <property type="protein sequence ID" value="ACD24531.1"/>
    <property type="molecule type" value="Genomic_DNA"/>
</dbReference>
<dbReference type="PATRIC" id="fig|935198.13.peg.1315"/>
<evidence type="ECO:0000313" key="1">
    <source>
        <dbReference type="EMBL" id="ACD24531.1"/>
    </source>
</evidence>
<accession>B2TJF0</accession>
<dbReference type="HOGENOM" id="CLU_1132043_0_0_9"/>
<gene>
    <name evidence="1" type="ordered locus">CLL_A1368</name>
</gene>
<accession>U4P4K2</accession>
<reference evidence="1" key="2">
    <citation type="submission" date="2009-08" db="EMBL/GenBank/DDBJ databases">
        <authorList>
            <person name="Shrivastava S."/>
            <person name="Brinkac L.M."/>
            <person name="Dodson R.J."/>
            <person name="Harkins D.M."/>
            <person name="Durkin A.S."/>
            <person name="Sutton G."/>
        </authorList>
    </citation>
    <scope>NUCLEOTIDE SEQUENCE</scope>
    <source>
        <strain evidence="1">Eklund 17B</strain>
    </source>
</reference>
<dbReference type="Gene3D" id="3.40.1500.20">
    <property type="match status" value="1"/>
</dbReference>
<dbReference type="KEGG" id="cbk:CLL_A1368"/>
<evidence type="ECO:0008006" key="2">
    <source>
        <dbReference type="Google" id="ProtNLM"/>
    </source>
</evidence>
<dbReference type="AlphaFoldDB" id="B2TJF0"/>
<sequence>MSKTDNENIFDINKKIIEQHIKRGMDLLTSSYDLKEVETGKFSNLQIQGIDYNIKQYEINGVGNLLVMDSKDSIKLQMASFVLTPYYKSLPLFSTDYIYMNEKRNFLIEYYDLVPEKDELYLNYMNKFANLKAEHNQLEDMTLKECWYDSLKPVCTAKKADRAKDSEISSMFVDNLQLFIEMDKNSELLTTEERKLKWKITQDYTDGLVDNGGVSTNVFKAIIGSDATKEFFNNVFFGTSRYANC</sequence>
<protein>
    <recommendedName>
        <fullName evidence="2">Bilin reductase</fullName>
    </recommendedName>
</protein>